<dbReference type="Pfam" id="PF11551">
    <property type="entry name" value="Omp28"/>
    <property type="match status" value="1"/>
</dbReference>
<evidence type="ECO:0000313" key="1">
    <source>
        <dbReference type="EMBL" id="EJX08763.1"/>
    </source>
</evidence>
<gene>
    <name evidence="1" type="ORF">EVA_03128</name>
</gene>
<name>J9GZN1_9ZZZZ</name>
<comment type="caution">
    <text evidence="1">The sequence shown here is derived from an EMBL/GenBank/DDBJ whole genome shotgun (WGS) entry which is preliminary data.</text>
</comment>
<dbReference type="InterPro" id="IPR026444">
    <property type="entry name" value="Secre_tail"/>
</dbReference>
<reference evidence="1" key="1">
    <citation type="journal article" date="2012" name="PLoS ONE">
        <title>Gene sets for utilization of primary and secondary nutrition supplies in the distal gut of endangered iberian lynx.</title>
        <authorList>
            <person name="Alcaide M."/>
            <person name="Messina E."/>
            <person name="Richter M."/>
            <person name="Bargiela R."/>
            <person name="Peplies J."/>
            <person name="Huws S.A."/>
            <person name="Newbold C.J."/>
            <person name="Golyshin P.N."/>
            <person name="Simon M.A."/>
            <person name="Lopez G."/>
            <person name="Yakimov M.M."/>
            <person name="Ferrer M."/>
        </authorList>
    </citation>
    <scope>NUCLEOTIDE SEQUENCE</scope>
</reference>
<proteinExistence type="predicted"/>
<accession>J9GZN1</accession>
<sequence>MSIRISAEKAQLLKGAKIVGIEYVHSTAQLSNLNFFITNQLGEKPLYTEAAGSTGTRWKKLNLTTPFTITGEEFFVGYTCETESESYRPHLFDLSNDLGNAVQWALFDDKWEDISNKGYGAANIRLLVEGAPTFADATIKPVATSGFYKVGEGYEFSGQLFNFGTETLHSFDLTCQIGESEPAVFHVENVEVAPQTTYDFAIPKYIPTTSGRSNFKMTVSNINGKADADNTDNLSEQTTRIYPEDTKKKILLEMFTGQACGNCPDGHKVLHNATAANHDQFIEVAHHAGYSPDAFTMKEDMEYVWLYNSNQTFAPGVTFNRAAYTDGQASVVLQANDANVVKVGVAGSLMTEPFLDVNLDNQFDASSRKGTLTVEVKTYFKPSENEHRLNVFLTQDSIISYQSGAGNQYVHNAVFRGSLTDVWGEVIALNEGETLTKTYEYTIPENIVSSQANKVPVPTNLQHMKLVAFVSDATPSPLTCVVHNAESIQVKDNTGTGIEDLTFTDYSLSVNQNEISINGAVASATVYNAAGIAVAQLQGTGRVNLSSGLYIVKMTGNNGKVATQKICIK</sequence>
<dbReference type="EMBL" id="AMCI01000549">
    <property type="protein sequence ID" value="EJX08763.1"/>
    <property type="molecule type" value="Genomic_DNA"/>
</dbReference>
<dbReference type="Gene3D" id="2.60.40.10">
    <property type="entry name" value="Immunoglobulins"/>
    <property type="match status" value="2"/>
</dbReference>
<organism evidence="1">
    <name type="scientific">gut metagenome</name>
    <dbReference type="NCBI Taxonomy" id="749906"/>
    <lineage>
        <taxon>unclassified sequences</taxon>
        <taxon>metagenomes</taxon>
        <taxon>organismal metagenomes</taxon>
    </lineage>
</organism>
<protein>
    <submittedName>
        <fullName evidence="1">Uncharacterized protein</fullName>
    </submittedName>
</protein>
<dbReference type="InterPro" id="IPR021615">
    <property type="entry name" value="Omp28"/>
</dbReference>
<dbReference type="AlphaFoldDB" id="J9GZN1"/>
<dbReference type="InterPro" id="IPR013783">
    <property type="entry name" value="Ig-like_fold"/>
</dbReference>
<dbReference type="NCBIfam" id="TIGR04183">
    <property type="entry name" value="Por_Secre_tail"/>
    <property type="match status" value="1"/>
</dbReference>